<evidence type="ECO:0000256" key="2">
    <source>
        <dbReference type="PIRSR" id="PIRSR605754-1"/>
    </source>
</evidence>
<dbReference type="AlphaFoldDB" id="A0A6N3FA09"/>
<organism evidence="4">
    <name type="scientific">Enterococcus faecium</name>
    <name type="common">Streptococcus faecium</name>
    <dbReference type="NCBI Taxonomy" id="1352"/>
    <lineage>
        <taxon>Bacteria</taxon>
        <taxon>Bacillati</taxon>
        <taxon>Bacillota</taxon>
        <taxon>Bacilli</taxon>
        <taxon>Lactobacillales</taxon>
        <taxon>Enterococcaceae</taxon>
        <taxon>Enterococcus</taxon>
    </lineage>
</organism>
<name>A0A6N3FA09_ENTFC</name>
<dbReference type="EMBL" id="CACRTQ010000063">
    <property type="protein sequence ID" value="VYU48759.1"/>
    <property type="molecule type" value="Genomic_DNA"/>
</dbReference>
<protein>
    <submittedName>
        <fullName evidence="4">Sortase family protein</fullName>
    </submittedName>
</protein>
<feature type="active site" description="Proton donor/acceptor" evidence="2">
    <location>
        <position position="119"/>
    </location>
</feature>
<dbReference type="InterPro" id="IPR023365">
    <property type="entry name" value="Sortase_dom-sf"/>
</dbReference>
<evidence type="ECO:0000256" key="1">
    <source>
        <dbReference type="ARBA" id="ARBA00022801"/>
    </source>
</evidence>
<dbReference type="InterPro" id="IPR005754">
    <property type="entry name" value="Sortase"/>
</dbReference>
<dbReference type="RefSeq" id="WP_148411764.1">
    <property type="nucleotide sequence ID" value="NZ_CACRTQ010000063.1"/>
</dbReference>
<dbReference type="InterPro" id="IPR042002">
    <property type="entry name" value="Sortase_C"/>
</dbReference>
<accession>A0A6N3FA09</accession>
<dbReference type="Pfam" id="PF04203">
    <property type="entry name" value="Sortase"/>
    <property type="match status" value="1"/>
</dbReference>
<keyword evidence="1" id="KW-0378">Hydrolase</keyword>
<evidence type="ECO:0000256" key="3">
    <source>
        <dbReference type="SAM" id="Phobius"/>
    </source>
</evidence>
<dbReference type="NCBIfam" id="TIGR01076">
    <property type="entry name" value="sortase_fam"/>
    <property type="match status" value="1"/>
</dbReference>
<dbReference type="Gene3D" id="2.40.260.10">
    <property type="entry name" value="Sortase"/>
    <property type="match status" value="1"/>
</dbReference>
<evidence type="ECO:0000313" key="4">
    <source>
        <dbReference type="EMBL" id="VYU48759.1"/>
    </source>
</evidence>
<dbReference type="GO" id="GO:0016787">
    <property type="term" value="F:hydrolase activity"/>
    <property type="evidence" value="ECO:0007669"/>
    <property type="project" value="UniProtKB-KW"/>
</dbReference>
<sequence length="262" mass="30043">MIIRKPPKRRVMHKLMIFFWLLSAVAVYLIPVVETNVAKFQQKQRILAIENLEKTDFSLDVAKIELGDPVGVLTIPSISLKLPIYDGTSDKILENGVGITEGTGDITGGNGKNLLIAGHSGLYKDNLFDDLPSVKKGQKFFIKVNEEQRAYQIYRIEEVKAEELQKNYLDYLVPEKDQDRITLMTCTPKGVNSHRFLVYGERVSFSKEDLKLQKKAKNRKSISLDWRLALLFAFFAFLLFLFILFVKLSETKLSIYVTQKNF</sequence>
<keyword evidence="3" id="KW-1133">Transmembrane helix</keyword>
<keyword evidence="3" id="KW-0812">Transmembrane</keyword>
<dbReference type="SUPFAM" id="SSF63817">
    <property type="entry name" value="Sortase"/>
    <property type="match status" value="1"/>
</dbReference>
<gene>
    <name evidence="4" type="ORF">EFLFYP64_02475</name>
</gene>
<dbReference type="CDD" id="cd05827">
    <property type="entry name" value="Sortase_C"/>
    <property type="match status" value="1"/>
</dbReference>
<dbReference type="NCBIfam" id="NF033745">
    <property type="entry name" value="class_C_sortase"/>
    <property type="match status" value="1"/>
</dbReference>
<proteinExistence type="predicted"/>
<reference evidence="4" key="1">
    <citation type="submission" date="2019-11" db="EMBL/GenBank/DDBJ databases">
        <authorList>
            <person name="Feng L."/>
        </authorList>
    </citation>
    <scope>NUCLEOTIDE SEQUENCE</scope>
    <source>
        <strain evidence="4">EFaeciumLFYP64</strain>
    </source>
</reference>
<feature type="active site" description="Acyl-thioester intermediate" evidence="2">
    <location>
        <position position="186"/>
    </location>
</feature>
<feature type="transmembrane region" description="Helical" evidence="3">
    <location>
        <begin position="226"/>
        <end position="246"/>
    </location>
</feature>
<keyword evidence="3" id="KW-0472">Membrane</keyword>